<gene>
    <name evidence="7" type="ORF">EHQ95_04675</name>
</gene>
<dbReference type="Pfam" id="PF00753">
    <property type="entry name" value="Lactamase_B"/>
    <property type="match status" value="1"/>
</dbReference>
<keyword evidence="4" id="KW-0378">Hydrolase</keyword>
<feature type="domain" description="Metallo-beta-lactamase" evidence="6">
    <location>
        <begin position="39"/>
        <end position="292"/>
    </location>
</feature>
<dbReference type="CDD" id="cd07729">
    <property type="entry name" value="AHL_lactonase_MBL-fold"/>
    <property type="match status" value="1"/>
</dbReference>
<evidence type="ECO:0000256" key="4">
    <source>
        <dbReference type="ARBA" id="ARBA00022801"/>
    </source>
</evidence>
<dbReference type="SUPFAM" id="SSF56281">
    <property type="entry name" value="Metallo-hydrolase/oxidoreductase"/>
    <property type="match status" value="1"/>
</dbReference>
<comment type="similarity">
    <text evidence="2">Belongs to the metallo-beta-lactamase superfamily.</text>
</comment>
<comment type="cofactor">
    <cofactor evidence="1">
        <name>Zn(2+)</name>
        <dbReference type="ChEBI" id="CHEBI:29105"/>
    </cofactor>
</comment>
<dbReference type="Gene3D" id="3.60.15.10">
    <property type="entry name" value="Ribonuclease Z/Hydroxyacylglutathione hydrolase-like"/>
    <property type="match status" value="1"/>
</dbReference>
<evidence type="ECO:0000313" key="8">
    <source>
        <dbReference type="Proteomes" id="UP000298112"/>
    </source>
</evidence>
<sequence length="316" mass="35095">MKPLFPIFILAGLFSLFGCFGRAAVPYSKEVSPIQLQKPISGMRMEVFQTGRMVIDGWAVYTGGEGKISMDQPAYLISHPNYGLIAFEAGHHSAIATDPTEHLGWIHRMGLMPMEQDPGQDFRSQLITLGKNPDSLRDILVSHFHPEHVGAVEEFPKARIVVDRREVKHGNESPNYNYVKKEYDGVLNWYQIDFSQTNKFGSFEGYYDLVGDGSILILSTPGHTPGHISVLVNLESGPVLLTGDMAWTEHNIRSASIGLPFISSDGEAARISLGQLLAFQSSNPAILIVPGHDLNPLRRKSQKDIHIHPWVTVDKK</sequence>
<evidence type="ECO:0000256" key="2">
    <source>
        <dbReference type="ARBA" id="ARBA00007749"/>
    </source>
</evidence>
<comment type="caution">
    <text evidence="7">The sequence shown here is derived from an EMBL/GenBank/DDBJ whole genome shotgun (WGS) entry which is preliminary data.</text>
</comment>
<evidence type="ECO:0000313" key="7">
    <source>
        <dbReference type="EMBL" id="TGM59021.1"/>
    </source>
</evidence>
<dbReference type="PANTHER" id="PTHR42978:SF2">
    <property type="entry name" value="102 KBASES UNSTABLE REGION: FROM 1 TO 119443"/>
    <property type="match status" value="1"/>
</dbReference>
<organism evidence="7 8">
    <name type="scientific">Leptospira vanthielii</name>
    <dbReference type="NCBI Taxonomy" id="293085"/>
    <lineage>
        <taxon>Bacteria</taxon>
        <taxon>Pseudomonadati</taxon>
        <taxon>Spirochaetota</taxon>
        <taxon>Spirochaetia</taxon>
        <taxon>Leptospirales</taxon>
        <taxon>Leptospiraceae</taxon>
        <taxon>Leptospira</taxon>
    </lineage>
</organism>
<dbReference type="PANTHER" id="PTHR42978">
    <property type="entry name" value="QUORUM-QUENCHING LACTONASE YTNP-RELATED-RELATED"/>
    <property type="match status" value="1"/>
</dbReference>
<evidence type="ECO:0000256" key="3">
    <source>
        <dbReference type="ARBA" id="ARBA00022723"/>
    </source>
</evidence>
<proteinExistence type="inferred from homology"/>
<keyword evidence="5" id="KW-0862">Zinc</keyword>
<dbReference type="Proteomes" id="UP000298112">
    <property type="component" value="Unassembled WGS sequence"/>
</dbReference>
<evidence type="ECO:0000256" key="1">
    <source>
        <dbReference type="ARBA" id="ARBA00001947"/>
    </source>
</evidence>
<dbReference type="SMART" id="SM00849">
    <property type="entry name" value="Lactamase_B"/>
    <property type="match status" value="1"/>
</dbReference>
<dbReference type="RefSeq" id="WP_002991068.1">
    <property type="nucleotide sequence ID" value="NZ_RQHF01000012.1"/>
</dbReference>
<protein>
    <submittedName>
        <fullName evidence="7">N-acyl homoserine lactonase family protein</fullName>
    </submittedName>
</protein>
<dbReference type="PROSITE" id="PS51257">
    <property type="entry name" value="PROKAR_LIPOPROTEIN"/>
    <property type="match status" value="1"/>
</dbReference>
<evidence type="ECO:0000259" key="6">
    <source>
        <dbReference type="SMART" id="SM00849"/>
    </source>
</evidence>
<reference evidence="8" key="1">
    <citation type="journal article" date="2019" name="PLoS Negl. Trop. Dis.">
        <title>Revisiting the worldwide diversity of Leptospira species in the environment.</title>
        <authorList>
            <person name="Vincent A.T."/>
            <person name="Schiettekatte O."/>
            <person name="Bourhy P."/>
            <person name="Veyrier F.J."/>
            <person name="Picardeau M."/>
        </authorList>
    </citation>
    <scope>NUCLEOTIDE SEQUENCE [LARGE SCALE GENOMIC DNA]</scope>
    <source>
        <strain evidence="8">201601955</strain>
    </source>
</reference>
<keyword evidence="3" id="KW-0479">Metal-binding</keyword>
<dbReference type="InterPro" id="IPR001279">
    <property type="entry name" value="Metallo-B-lactamas"/>
</dbReference>
<dbReference type="InterPro" id="IPR051013">
    <property type="entry name" value="MBL_superfamily_lactonases"/>
</dbReference>
<evidence type="ECO:0000256" key="5">
    <source>
        <dbReference type="ARBA" id="ARBA00022833"/>
    </source>
</evidence>
<dbReference type="InterPro" id="IPR036866">
    <property type="entry name" value="RibonucZ/Hydroxyglut_hydro"/>
</dbReference>
<dbReference type="EMBL" id="RQHF01000012">
    <property type="protein sequence ID" value="TGM59021.1"/>
    <property type="molecule type" value="Genomic_DNA"/>
</dbReference>
<keyword evidence="8" id="KW-1185">Reference proteome</keyword>
<name>A0ABY2NQH7_9LEPT</name>
<accession>A0ABY2NQH7</accession>